<feature type="region of interest" description="Disordered" evidence="1">
    <location>
        <begin position="1079"/>
        <end position="1188"/>
    </location>
</feature>
<feature type="region of interest" description="Disordered" evidence="1">
    <location>
        <begin position="335"/>
        <end position="373"/>
    </location>
</feature>
<evidence type="ECO:0000256" key="1">
    <source>
        <dbReference type="SAM" id="MobiDB-lite"/>
    </source>
</evidence>
<feature type="compositionally biased region" description="Polar residues" evidence="1">
    <location>
        <begin position="582"/>
        <end position="610"/>
    </location>
</feature>
<feature type="region of interest" description="Disordered" evidence="1">
    <location>
        <begin position="199"/>
        <end position="234"/>
    </location>
</feature>
<feature type="compositionally biased region" description="Basic and acidic residues" evidence="1">
    <location>
        <begin position="1122"/>
        <end position="1138"/>
    </location>
</feature>
<feature type="region of interest" description="Disordered" evidence="1">
    <location>
        <begin position="163"/>
        <end position="185"/>
    </location>
</feature>
<evidence type="ECO:0000313" key="3">
    <source>
        <dbReference type="Proteomes" id="UP001583280"/>
    </source>
</evidence>
<feature type="region of interest" description="Disordered" evidence="1">
    <location>
        <begin position="86"/>
        <end position="115"/>
    </location>
</feature>
<gene>
    <name evidence="2" type="ORF">Cpir12675_005649</name>
</gene>
<feature type="region of interest" description="Disordered" evidence="1">
    <location>
        <begin position="385"/>
        <end position="419"/>
    </location>
</feature>
<feature type="non-terminal residue" evidence="2">
    <location>
        <position position="1"/>
    </location>
</feature>
<reference evidence="2 3" key="1">
    <citation type="journal article" date="2024" name="IMA Fungus">
        <title>IMA Genome - F19 : A genome assembly and annotation guide to empower mycologists, including annotated draft genome sequences of Ceratocystis pirilliformis, Diaporthe australafricana, Fusarium ophioides, Paecilomyces lecythidis, and Sporothrix stenoceras.</title>
        <authorList>
            <person name="Aylward J."/>
            <person name="Wilson A.M."/>
            <person name="Visagie C.M."/>
            <person name="Spraker J."/>
            <person name="Barnes I."/>
            <person name="Buitendag C."/>
            <person name="Ceriani C."/>
            <person name="Del Mar Angel L."/>
            <person name="du Plessis D."/>
            <person name="Fuchs T."/>
            <person name="Gasser K."/>
            <person name="Kramer D."/>
            <person name="Li W."/>
            <person name="Munsamy K."/>
            <person name="Piso A."/>
            <person name="Price J.L."/>
            <person name="Sonnekus B."/>
            <person name="Thomas C."/>
            <person name="van der Nest A."/>
            <person name="van Dijk A."/>
            <person name="van Heerden A."/>
            <person name="van Vuuren N."/>
            <person name="Yilmaz N."/>
            <person name="Duong T.A."/>
            <person name="van der Merwe N.A."/>
            <person name="Wingfield M.J."/>
            <person name="Wingfield B.D."/>
        </authorList>
    </citation>
    <scope>NUCLEOTIDE SEQUENCE [LARGE SCALE GENOMIC DNA]</scope>
    <source>
        <strain evidence="2 3">CMW 12675</strain>
    </source>
</reference>
<accession>A0ABR3YPB2</accession>
<dbReference type="Proteomes" id="UP001583280">
    <property type="component" value="Unassembled WGS sequence"/>
</dbReference>
<feature type="compositionally biased region" description="Low complexity" evidence="1">
    <location>
        <begin position="164"/>
        <end position="175"/>
    </location>
</feature>
<feature type="compositionally biased region" description="Low complexity" evidence="1">
    <location>
        <begin position="214"/>
        <end position="233"/>
    </location>
</feature>
<feature type="region of interest" description="Disordered" evidence="1">
    <location>
        <begin position="649"/>
        <end position="703"/>
    </location>
</feature>
<feature type="region of interest" description="Disordered" evidence="1">
    <location>
        <begin position="33"/>
        <end position="72"/>
    </location>
</feature>
<feature type="compositionally biased region" description="Polar residues" evidence="1">
    <location>
        <begin position="670"/>
        <end position="685"/>
    </location>
</feature>
<feature type="region of interest" description="Disordered" evidence="1">
    <location>
        <begin position="910"/>
        <end position="991"/>
    </location>
</feature>
<proteinExistence type="predicted"/>
<evidence type="ECO:0000313" key="2">
    <source>
        <dbReference type="EMBL" id="KAL1889784.1"/>
    </source>
</evidence>
<feature type="compositionally biased region" description="Low complexity" evidence="1">
    <location>
        <begin position="658"/>
        <end position="669"/>
    </location>
</feature>
<comment type="caution">
    <text evidence="2">The sequence shown here is derived from an EMBL/GenBank/DDBJ whole genome shotgun (WGS) entry which is preliminary data.</text>
</comment>
<feature type="region of interest" description="Disordered" evidence="1">
    <location>
        <begin position="768"/>
        <end position="800"/>
    </location>
</feature>
<keyword evidence="3" id="KW-1185">Reference proteome</keyword>
<feature type="compositionally biased region" description="Polar residues" evidence="1">
    <location>
        <begin position="512"/>
        <end position="522"/>
    </location>
</feature>
<feature type="compositionally biased region" description="Low complexity" evidence="1">
    <location>
        <begin position="86"/>
        <end position="103"/>
    </location>
</feature>
<feature type="compositionally biased region" description="Polar residues" evidence="1">
    <location>
        <begin position="531"/>
        <end position="541"/>
    </location>
</feature>
<sequence length="1566" mass="167824">QNIIRSPYSTNASPFPSFIPFLVPSYTTAEMSSASMRKGASAAHLQSFPLTPSPDALESTPNPHAADKALSEPVASAAASAISSTITAPPASAPPSTTITAIPNHGMPSKKDSAAARKKVLSVSLAISDRPSVSSIIERLETRTQQEIEEQNRLDQLHLERLAAEASASTSASATPKPSIPGHTTSSETLIQKDIYQDQSQSQVHGENEKNRNATAESIPTSSSSSHLLISPEPDMPTTALIEMQNTRGGGSGGGAAPIPPGVGAGPAIATTVATTTGIAAARVPSSAPPSYSGQPLLQDHFSSISLGSLDLGLNFEASSEYSATNFNTLNLQAQQSSKLPLPRPKPDALGSQTRKQPQQPPPPSSSSSASVIQQLQNQIQDLAQAGKPFDPPPPLVRTTSHNGALPIRHPVPDVPPRSITTRENIAQLEATAVRLSMTSSIDDAIHNLHSELKRSDSRRSSILAASLKEREREEEARSLPALSRHISNASSIVSVNHVARLGGYSPGEYPVTSSTAESITTRLRAKSDTDPSASLANLSRSGPGKSSIRSIHSRPLAGIVETERDTPARNRPNSRMEPLSEQDQQQPRSSFQTKGQTASPSHSRKASSINHLMRMPSFEASTAETLSLGFDAQGAASNRRRLSSIAQNNSETETEPQTQGQHSQAQSQNTHNNTENPQVQSTPRQKNHHSQKDSTASTPESERAKDVFGDFDGVHCDPDVDLHNDRHEIIHSLSDFNLLNLSDTLGFNVAPSGNTLQDQQYLDQNQPYAENGSVPHPGQDLTANYAQSGEPVPSKLPQNGMRQSMAMAMPPVRPQSYMDPGTGMEMAFYPARVPMMLNLPQKLSKKPKAAQRNARQSKVLSMMPNINRQSAPWLNNSSHPEGEQLYYEQFSAKPIDFLGDPLAGTHDTCSMASLDGNGNIDGPGQSQQDTGTPHNNPVSPNPTFQTGSDSTEHANNGLRSVGQDSLANRDTIYNSGPLPMPVPAGRQNNRASHLPPQLRASVFFEMPSTTTDIKIEAGSATHTLDKLLDASATAPVSAFTDHLLVGKLGVDGQGRPNRRSMAPLSDKRQSHNLYNSVSVEGLRKPTKLKKRASQMSMGIPSVNGPAGSAPSGATQAVRSSRRLDLDVSDNDSHHDTDLNDGANAMRPDDDELDQTHMTNVSFGGDEQDGDDEEEQEEEEGEEMYYGPPTTLLAELQIRKQQQKLRTRGHFPNGMHSTLLELDAVAERQRQNRVKGKVNLAWEEGADGAGNEESDEDVPLGLLYATKATGTKNLNLAVAEMNRPLGLMERRDMEDNEPLSSRRARIMGDQYTPVRNHTMVSRAAPTGLGNYAVPESEEEDEPLAARRARLKKEESCGALPSTRPVSRAFSNELLTQFAAPEEETTSKTPAIEAEETLGQRRRRLQAELEAAAATAKPAASLSPGIQKAGGLANLLAAHPTANANPLYSGAFSASKGNLGFKNGVYNTGRVGIRPSSSQVHLQSPHGTGFQARQHNLATSASMGQLTPAYHQQAPLMGGGGGGGGGYPQGAYAQPMYGHGQQTYGGYGMPVNKQVDRVEQWRQSVMQ</sequence>
<feature type="compositionally biased region" description="Polar residues" evidence="1">
    <location>
        <begin position="925"/>
        <end position="975"/>
    </location>
</feature>
<name>A0ABR3YPB2_9PEZI</name>
<dbReference type="EMBL" id="JAWDJO010000204">
    <property type="protein sequence ID" value="KAL1889784.1"/>
    <property type="molecule type" value="Genomic_DNA"/>
</dbReference>
<organism evidence="2 3">
    <name type="scientific">Ceratocystis pirilliformis</name>
    <dbReference type="NCBI Taxonomy" id="259994"/>
    <lineage>
        <taxon>Eukaryota</taxon>
        <taxon>Fungi</taxon>
        <taxon>Dikarya</taxon>
        <taxon>Ascomycota</taxon>
        <taxon>Pezizomycotina</taxon>
        <taxon>Sordariomycetes</taxon>
        <taxon>Hypocreomycetidae</taxon>
        <taxon>Microascales</taxon>
        <taxon>Ceratocystidaceae</taxon>
        <taxon>Ceratocystis</taxon>
    </lineage>
</organism>
<protein>
    <submittedName>
        <fullName evidence="2">Uncharacterized protein</fullName>
    </submittedName>
</protein>
<feature type="compositionally biased region" description="Acidic residues" evidence="1">
    <location>
        <begin position="1166"/>
        <end position="1183"/>
    </location>
</feature>
<feature type="region of interest" description="Disordered" evidence="1">
    <location>
        <begin position="505"/>
        <end position="610"/>
    </location>
</feature>